<keyword evidence="1" id="KW-0472">Membrane</keyword>
<name>A0ABV9JBC1_9LACT</name>
<dbReference type="Pfam" id="PF02698">
    <property type="entry name" value="DUF218"/>
    <property type="match status" value="1"/>
</dbReference>
<dbReference type="PANTHER" id="PTHR30336:SF18">
    <property type="entry name" value="MEMBRANE PROTEIN"/>
    <property type="match status" value="1"/>
</dbReference>
<evidence type="ECO:0000313" key="4">
    <source>
        <dbReference type="Proteomes" id="UP001595987"/>
    </source>
</evidence>
<feature type="transmembrane region" description="Helical" evidence="1">
    <location>
        <begin position="39"/>
        <end position="64"/>
    </location>
</feature>
<comment type="caution">
    <text evidence="3">The sequence shown here is derived from an EMBL/GenBank/DDBJ whole genome shotgun (WGS) entry which is preliminary data.</text>
</comment>
<dbReference type="PANTHER" id="PTHR30336">
    <property type="entry name" value="INNER MEMBRANE PROTEIN, PROBABLE PERMEASE"/>
    <property type="match status" value="1"/>
</dbReference>
<feature type="transmembrane region" description="Helical" evidence="1">
    <location>
        <begin position="118"/>
        <end position="140"/>
    </location>
</feature>
<keyword evidence="1" id="KW-1133">Transmembrane helix</keyword>
<evidence type="ECO:0000259" key="2">
    <source>
        <dbReference type="Pfam" id="PF02698"/>
    </source>
</evidence>
<accession>A0ABV9JBC1</accession>
<dbReference type="InterPro" id="IPR003848">
    <property type="entry name" value="DUF218"/>
</dbReference>
<feature type="transmembrane region" description="Helical" evidence="1">
    <location>
        <begin position="344"/>
        <end position="366"/>
    </location>
</feature>
<evidence type="ECO:0000313" key="3">
    <source>
        <dbReference type="EMBL" id="MFC4652037.1"/>
    </source>
</evidence>
<feature type="transmembrane region" description="Helical" evidence="1">
    <location>
        <begin position="76"/>
        <end position="106"/>
    </location>
</feature>
<gene>
    <name evidence="3" type="ORF">ACFO26_03875</name>
</gene>
<feature type="transmembrane region" description="Helical" evidence="1">
    <location>
        <begin position="155"/>
        <end position="178"/>
    </location>
</feature>
<sequence>MDNLEILYAFLIFTLFFAGISTFFGLWSRHLSDLRTLKLGRLTALFLFGILITLNGFIALALILRVSDIAVSFSEIGVIALIVEVIVLLIFPILFGIFLPIAIIVLSVRMWRRESKSVANLLLPIIMLIFLIVDAIYLRIGHLPDSWLWLRVLSWAYPILAVYLSWQFLIFFLSSWVYGRRMRKQSAAYHVVLGAGLIGGDKVGKLLANRIHAAVNAANEQTILIFSGGQGADEKISEAFAMQRYAVEELHFPIERTILEEKSRTTYENLMFSAQKINEQNTETAKFLFFSSDYHVFRAALFARQLNLDAQGGRGGKTAMYYRVPAFLREFIAIMNNERKKHMIWVGLIVAILVIVALIVGIMYQLNK</sequence>
<feature type="transmembrane region" description="Helical" evidence="1">
    <location>
        <begin position="6"/>
        <end position="27"/>
    </location>
</feature>
<dbReference type="InterPro" id="IPR051599">
    <property type="entry name" value="Cell_Envelope_Assoc"/>
</dbReference>
<dbReference type="EMBL" id="JBHSGD010000004">
    <property type="protein sequence ID" value="MFC4652037.1"/>
    <property type="molecule type" value="Genomic_DNA"/>
</dbReference>
<evidence type="ECO:0000256" key="1">
    <source>
        <dbReference type="SAM" id="Phobius"/>
    </source>
</evidence>
<feature type="domain" description="DUF218" evidence="2">
    <location>
        <begin position="191"/>
        <end position="310"/>
    </location>
</feature>
<keyword evidence="4" id="KW-1185">Reference proteome</keyword>
<keyword evidence="1" id="KW-0812">Transmembrane</keyword>
<reference evidence="4" key="1">
    <citation type="journal article" date="2019" name="Int. J. Syst. Evol. Microbiol.">
        <title>The Global Catalogue of Microorganisms (GCM) 10K type strain sequencing project: providing services to taxonomists for standard genome sequencing and annotation.</title>
        <authorList>
            <consortium name="The Broad Institute Genomics Platform"/>
            <consortium name="The Broad Institute Genome Sequencing Center for Infectious Disease"/>
            <person name="Wu L."/>
            <person name="Ma J."/>
        </authorList>
    </citation>
    <scope>NUCLEOTIDE SEQUENCE [LARGE SCALE GENOMIC DNA]</scope>
    <source>
        <strain evidence="4">CCUG 63287</strain>
    </source>
</reference>
<dbReference type="Gene3D" id="3.40.50.620">
    <property type="entry name" value="HUPs"/>
    <property type="match status" value="1"/>
</dbReference>
<dbReference type="RefSeq" id="WP_213533518.1">
    <property type="nucleotide sequence ID" value="NZ_BOVQ01000002.1"/>
</dbReference>
<dbReference type="CDD" id="cd06259">
    <property type="entry name" value="YdcF-like"/>
    <property type="match status" value="1"/>
</dbReference>
<protein>
    <submittedName>
        <fullName evidence="3">ElyC/SanA/YdcF family protein</fullName>
    </submittedName>
</protein>
<organism evidence="3 4">
    <name type="scientific">Lactococcus nasutitermitis</name>
    <dbReference type="NCBI Taxonomy" id="1652957"/>
    <lineage>
        <taxon>Bacteria</taxon>
        <taxon>Bacillati</taxon>
        <taxon>Bacillota</taxon>
        <taxon>Bacilli</taxon>
        <taxon>Lactobacillales</taxon>
        <taxon>Streptococcaceae</taxon>
        <taxon>Lactococcus</taxon>
    </lineage>
</organism>
<dbReference type="InterPro" id="IPR014729">
    <property type="entry name" value="Rossmann-like_a/b/a_fold"/>
</dbReference>
<proteinExistence type="predicted"/>
<dbReference type="Proteomes" id="UP001595987">
    <property type="component" value="Unassembled WGS sequence"/>
</dbReference>